<dbReference type="RefSeq" id="WP_179650341.1">
    <property type="nucleotide sequence ID" value="NZ_JACBZM010000001.1"/>
</dbReference>
<evidence type="ECO:0000259" key="6">
    <source>
        <dbReference type="Pfam" id="PF00150"/>
    </source>
</evidence>
<dbReference type="EMBL" id="JACBZM010000001">
    <property type="protein sequence ID" value="NYI46487.1"/>
    <property type="molecule type" value="Genomic_DNA"/>
</dbReference>
<dbReference type="EC" id="3.2.1.123" evidence="8"/>
<dbReference type="Pfam" id="PF00150">
    <property type="entry name" value="Cellulase"/>
    <property type="match status" value="1"/>
</dbReference>
<evidence type="ECO:0000313" key="9">
    <source>
        <dbReference type="Proteomes" id="UP000562045"/>
    </source>
</evidence>
<protein>
    <submittedName>
        <fullName evidence="8">Endoglycosylceramidase</fullName>
        <ecNumber evidence="8">3.2.1.123</ecNumber>
    </submittedName>
</protein>
<dbReference type="GO" id="GO:1901136">
    <property type="term" value="P:carbohydrate derivative catabolic process"/>
    <property type="evidence" value="ECO:0007669"/>
    <property type="project" value="UniProtKB-ARBA"/>
</dbReference>
<name>A0A7Z0CQ58_9ACTN</name>
<sequence>MLPATCSSFLRRVAVVALALLLGLVGAAASAPAASADEDEPQLRREGRWLVDDQGRVVIVHGFNLVWKLDPYVPPATAEGFTAADAQWLARYGFNGVRLGTLWAGITPDAPGVGDPSYRQGWQRVMDLLADRGIWMQLDMHQDQWHETYGGEGVPDWALHRPTALSLLPPLNLPFPIGYWTPENSLVFDEFWANKHRGIDDWAAAWQVAAGWWKDQPYLMGYDLINEPWMGLEWLTCISFGCKASYTKELQPAYEKATRAIRQVDGDNVVWWEPQQLAAGQKVPTFLEPMAGEDQLGYSWHNYCQDVFLESQGLPLGDVENCWRFSQERTTTALAQAERINAAPLMSEWGATDNIRAVEIDAAVADRNLMGWTHWAYKQWQDPTTADDAQGMFHDDTDFSSVKTDKLRVLVRTYAQATAGTPLAMDFDAATGAFSYRYRSNAIDAPTEIFVSPLHYPRGYDVRVTGGHWAPGTGGRIEVRPDVAGQEVTVQITGR</sequence>
<dbReference type="PANTHER" id="PTHR31308:SF3">
    <property type="entry name" value="ENDOGLYCOCERAMIDASE"/>
    <property type="match status" value="1"/>
</dbReference>
<evidence type="ECO:0000256" key="5">
    <source>
        <dbReference type="SAM" id="SignalP"/>
    </source>
</evidence>
<feature type="domain" description="Glycoside hydrolase family 5" evidence="6">
    <location>
        <begin position="82"/>
        <end position="378"/>
    </location>
</feature>
<dbReference type="GO" id="GO:0000272">
    <property type="term" value="P:polysaccharide catabolic process"/>
    <property type="evidence" value="ECO:0007669"/>
    <property type="project" value="InterPro"/>
</dbReference>
<dbReference type="Gene3D" id="2.60.40.1180">
    <property type="entry name" value="Golgi alpha-mannosidase II"/>
    <property type="match status" value="1"/>
</dbReference>
<dbReference type="InterPro" id="IPR017853">
    <property type="entry name" value="GH"/>
</dbReference>
<dbReference type="InterPro" id="IPR013780">
    <property type="entry name" value="Glyco_hydro_b"/>
</dbReference>
<organism evidence="8 9">
    <name type="scientific">Nocardioides aromaticivorans</name>
    <dbReference type="NCBI Taxonomy" id="200618"/>
    <lineage>
        <taxon>Bacteria</taxon>
        <taxon>Bacillati</taxon>
        <taxon>Actinomycetota</taxon>
        <taxon>Actinomycetes</taxon>
        <taxon>Propionibacteriales</taxon>
        <taxon>Nocardioidaceae</taxon>
        <taxon>Nocardioides</taxon>
    </lineage>
</organism>
<dbReference type="SUPFAM" id="SSF51445">
    <property type="entry name" value="(Trans)glycosidases"/>
    <property type="match status" value="1"/>
</dbReference>
<dbReference type="Gene3D" id="3.20.20.80">
    <property type="entry name" value="Glycosidases"/>
    <property type="match status" value="1"/>
</dbReference>
<accession>A0A7Z0CQ58</accession>
<dbReference type="PANTHER" id="PTHR31308">
    <property type="match status" value="1"/>
</dbReference>
<evidence type="ECO:0000256" key="1">
    <source>
        <dbReference type="ARBA" id="ARBA00005641"/>
    </source>
</evidence>
<feature type="signal peptide" evidence="5">
    <location>
        <begin position="1"/>
        <end position="36"/>
    </location>
</feature>
<dbReference type="InterPro" id="IPR001547">
    <property type="entry name" value="Glyco_hydro_5"/>
</dbReference>
<dbReference type="AlphaFoldDB" id="A0A7Z0CQ58"/>
<dbReference type="Proteomes" id="UP000562045">
    <property type="component" value="Unassembled WGS sequence"/>
</dbReference>
<comment type="similarity">
    <text evidence="1 4">Belongs to the glycosyl hydrolase 5 (cellulase A) family.</text>
</comment>
<keyword evidence="2 4" id="KW-0378">Hydrolase</keyword>
<dbReference type="InterPro" id="IPR041036">
    <property type="entry name" value="GH5_C"/>
</dbReference>
<comment type="caution">
    <text evidence="8">The sequence shown here is derived from an EMBL/GenBank/DDBJ whole genome shotgun (WGS) entry which is preliminary data.</text>
</comment>
<evidence type="ECO:0000313" key="8">
    <source>
        <dbReference type="EMBL" id="NYI46487.1"/>
    </source>
</evidence>
<evidence type="ECO:0000256" key="4">
    <source>
        <dbReference type="RuleBase" id="RU361153"/>
    </source>
</evidence>
<feature type="domain" description="Glycoside hydrolase family 5 C-terminal" evidence="7">
    <location>
        <begin position="412"/>
        <end position="491"/>
    </location>
</feature>
<feature type="chain" id="PRO_5031066463" evidence="5">
    <location>
        <begin position="37"/>
        <end position="495"/>
    </location>
</feature>
<evidence type="ECO:0000256" key="2">
    <source>
        <dbReference type="ARBA" id="ARBA00022801"/>
    </source>
</evidence>
<reference evidence="8 9" key="1">
    <citation type="submission" date="2020-07" db="EMBL/GenBank/DDBJ databases">
        <title>Sequencing the genomes of 1000 actinobacteria strains.</title>
        <authorList>
            <person name="Klenk H.-P."/>
        </authorList>
    </citation>
    <scope>NUCLEOTIDE SEQUENCE [LARGE SCALE GENOMIC DNA]</scope>
    <source>
        <strain evidence="8 9">DSM 15131</strain>
    </source>
</reference>
<evidence type="ECO:0000256" key="3">
    <source>
        <dbReference type="ARBA" id="ARBA00023295"/>
    </source>
</evidence>
<dbReference type="GO" id="GO:0016042">
    <property type="term" value="P:lipid catabolic process"/>
    <property type="evidence" value="ECO:0007669"/>
    <property type="project" value="UniProtKB-ARBA"/>
</dbReference>
<dbReference type="GO" id="GO:0047876">
    <property type="term" value="F:endoglycosylceramidase activity"/>
    <property type="evidence" value="ECO:0007669"/>
    <property type="project" value="UniProtKB-EC"/>
</dbReference>
<evidence type="ECO:0000259" key="7">
    <source>
        <dbReference type="Pfam" id="PF18564"/>
    </source>
</evidence>
<dbReference type="Pfam" id="PF18564">
    <property type="entry name" value="Glyco_hydro_5_C"/>
    <property type="match status" value="1"/>
</dbReference>
<keyword evidence="5" id="KW-0732">Signal</keyword>
<proteinExistence type="inferred from homology"/>
<dbReference type="InterPro" id="IPR052066">
    <property type="entry name" value="Glycosphingolipid_Hydrolases"/>
</dbReference>
<keyword evidence="3 4" id="KW-0326">Glycosidase</keyword>
<gene>
    <name evidence="8" type="ORF">BJ993_003567</name>
</gene>